<keyword evidence="3" id="KW-0274">FAD</keyword>
<dbReference type="InterPro" id="IPR016156">
    <property type="entry name" value="FAD/NAD-linked_Rdtase_dimer_sf"/>
</dbReference>
<evidence type="ECO:0000256" key="2">
    <source>
        <dbReference type="ARBA" id="ARBA00022630"/>
    </source>
</evidence>
<dbReference type="Gene3D" id="3.50.50.60">
    <property type="entry name" value="FAD/NAD(P)-binding domain"/>
    <property type="match status" value="2"/>
</dbReference>
<gene>
    <name evidence="7" type="ORF">ABHD89_002588</name>
</gene>
<dbReference type="InterPro" id="IPR050260">
    <property type="entry name" value="FAD-bd_OxRdtase"/>
</dbReference>
<dbReference type="InterPro" id="IPR023753">
    <property type="entry name" value="FAD/NAD-binding_dom"/>
</dbReference>
<dbReference type="GO" id="GO:0050451">
    <property type="term" value="F:CoA-disulfide reductase (NADPH) activity"/>
    <property type="evidence" value="ECO:0007669"/>
    <property type="project" value="UniProtKB-EC"/>
</dbReference>
<keyword evidence="4 7" id="KW-0560">Oxidoreductase</keyword>
<keyword evidence="5" id="KW-0676">Redox-active center</keyword>
<feature type="domain" description="FAD/NAD(P)-binding" evidence="6">
    <location>
        <begin position="3"/>
        <end position="300"/>
    </location>
</feature>
<organism evidence="7 8">
    <name type="scientific">Salinicoccus halitifaciens</name>
    <dbReference type="NCBI Taxonomy" id="1073415"/>
    <lineage>
        <taxon>Bacteria</taxon>
        <taxon>Bacillati</taxon>
        <taxon>Bacillota</taxon>
        <taxon>Bacilli</taxon>
        <taxon>Bacillales</taxon>
        <taxon>Staphylococcaceae</taxon>
        <taxon>Salinicoccus</taxon>
    </lineage>
</organism>
<sequence length="448" mass="49622">MGKTVVVGGVAGGATAASQLRRLNPECEIVIFEKDRDISFANCGLPYHIGGEVAKRSQLIAATPESFGKKDVTVRTYHEVIEVNTSENFVTVKNLKSGEIFEESYDHLVLSPGGRPRIVPALAGVPENHVLHTLEDMDKIMKYIDDEGIQEVVVVGSGFIGMEVTENLRMRDIDVTLVHRNGHLYGHIEEEMAAVLQQTLEDHGVTLKMNSEIDRVADGYAHLTTNEKIPAPMIIQGIGLTLNTEFLRDSGVDVTDRGLIPVNEYGQTNIENVYALGDIMETNYLHAPEIRANIKLAWPAHRMAYTIANHIHGEYDVKFEGLLGTNIMRLFEYEIGAIGLERKDVRGIEHFVIDNQQNFKAGYMEGASKIRIKMYVGNDGTILRAAMISKSGVDKRLDTLAAHIRAGGKAQDLINIEVAYSPPFSSPKSDLNMVGYKAIEEMKKRGLY</sequence>
<dbReference type="PANTHER" id="PTHR43429">
    <property type="entry name" value="PYRIDINE NUCLEOTIDE-DISULFIDE OXIDOREDUCTASE DOMAIN-CONTAINING"/>
    <property type="match status" value="1"/>
</dbReference>
<dbReference type="RefSeq" id="WP_230822419.1">
    <property type="nucleotide sequence ID" value="NZ_JAJNCU010000008.1"/>
</dbReference>
<evidence type="ECO:0000313" key="8">
    <source>
        <dbReference type="Proteomes" id="UP001549019"/>
    </source>
</evidence>
<dbReference type="Pfam" id="PF07992">
    <property type="entry name" value="Pyr_redox_2"/>
    <property type="match status" value="1"/>
</dbReference>
<evidence type="ECO:0000259" key="6">
    <source>
        <dbReference type="Pfam" id="PF07992"/>
    </source>
</evidence>
<evidence type="ECO:0000313" key="7">
    <source>
        <dbReference type="EMBL" id="MET3112162.1"/>
    </source>
</evidence>
<comment type="caution">
    <text evidence="7">The sequence shown here is derived from an EMBL/GenBank/DDBJ whole genome shotgun (WGS) entry which is preliminary data.</text>
</comment>
<evidence type="ECO:0000256" key="4">
    <source>
        <dbReference type="ARBA" id="ARBA00023002"/>
    </source>
</evidence>
<protein>
    <submittedName>
        <fullName evidence="7">CoA-disulfide reductase</fullName>
        <ecNumber evidence="7">1.8.1.14</ecNumber>
    </submittedName>
</protein>
<reference evidence="7 8" key="1">
    <citation type="submission" date="2024-05" db="EMBL/GenBank/DDBJ databases">
        <title>Genomic Encyclopedia of Type Strains, Phase IV (KMG-IV): sequencing the most valuable type-strain genomes for metagenomic binning, comparative biology and taxonomic classification.</title>
        <authorList>
            <person name="Goeker M."/>
        </authorList>
    </citation>
    <scope>NUCLEOTIDE SEQUENCE [LARGE SCALE GENOMIC DNA]</scope>
    <source>
        <strain evidence="7 8">DSM 25286</strain>
    </source>
</reference>
<dbReference type="EMBL" id="JBDZDV010000008">
    <property type="protein sequence ID" value="MET3112162.1"/>
    <property type="molecule type" value="Genomic_DNA"/>
</dbReference>
<name>A0ABV2ECL1_9STAP</name>
<evidence type="ECO:0000256" key="3">
    <source>
        <dbReference type="ARBA" id="ARBA00022827"/>
    </source>
</evidence>
<accession>A0ABV2ECL1</accession>
<comment type="cofactor">
    <cofactor evidence="1">
        <name>FAD</name>
        <dbReference type="ChEBI" id="CHEBI:57692"/>
    </cofactor>
</comment>
<dbReference type="NCBIfam" id="NF010037">
    <property type="entry name" value="PRK13512.1"/>
    <property type="match status" value="1"/>
</dbReference>
<keyword evidence="2" id="KW-0285">Flavoprotein</keyword>
<dbReference type="Proteomes" id="UP001549019">
    <property type="component" value="Unassembled WGS sequence"/>
</dbReference>
<dbReference type="PRINTS" id="PR00368">
    <property type="entry name" value="FADPNR"/>
</dbReference>
<dbReference type="InterPro" id="IPR036188">
    <property type="entry name" value="FAD/NAD-bd_sf"/>
</dbReference>
<evidence type="ECO:0000256" key="5">
    <source>
        <dbReference type="ARBA" id="ARBA00023284"/>
    </source>
</evidence>
<dbReference type="PRINTS" id="PR00411">
    <property type="entry name" value="PNDRDTASEI"/>
</dbReference>
<dbReference type="SUPFAM" id="SSF51905">
    <property type="entry name" value="FAD/NAD(P)-binding domain"/>
    <property type="match status" value="2"/>
</dbReference>
<evidence type="ECO:0000256" key="1">
    <source>
        <dbReference type="ARBA" id="ARBA00001974"/>
    </source>
</evidence>
<dbReference type="PANTHER" id="PTHR43429:SF1">
    <property type="entry name" value="NAD(P)H SULFUR OXIDOREDUCTASE (COA-DEPENDENT)"/>
    <property type="match status" value="1"/>
</dbReference>
<dbReference type="EC" id="1.8.1.14" evidence="7"/>
<keyword evidence="8" id="KW-1185">Reference proteome</keyword>
<proteinExistence type="predicted"/>
<dbReference type="SUPFAM" id="SSF55424">
    <property type="entry name" value="FAD/NAD-linked reductases, dimerisation (C-terminal) domain"/>
    <property type="match status" value="1"/>
</dbReference>